<comment type="catalytic activity">
    <reaction evidence="13">
        <text>3-methylbutanoyl-CoA + malonyl-[ACP] + H(+) = 5-methyl-3-oxohexanoyl-[ACP] + CO2 + CoA</text>
        <dbReference type="Rhea" id="RHEA:42272"/>
        <dbReference type="Rhea" id="RHEA-COMP:9623"/>
        <dbReference type="Rhea" id="RHEA-COMP:9941"/>
        <dbReference type="ChEBI" id="CHEBI:15378"/>
        <dbReference type="ChEBI" id="CHEBI:16526"/>
        <dbReference type="ChEBI" id="CHEBI:57287"/>
        <dbReference type="ChEBI" id="CHEBI:57345"/>
        <dbReference type="ChEBI" id="CHEBI:78449"/>
        <dbReference type="ChEBI" id="CHEBI:78822"/>
        <dbReference type="EC" id="2.3.1.300"/>
    </reaction>
    <physiologicalReaction direction="left-to-right" evidence="13">
        <dbReference type="Rhea" id="RHEA:42273"/>
    </physiologicalReaction>
</comment>
<dbReference type="InterPro" id="IPR013751">
    <property type="entry name" value="ACP_syn_III_N"/>
</dbReference>
<comment type="catalytic activity">
    <reaction evidence="11">
        <text>(2S)-2-methylbutanoyl-CoA + malonyl-[ACP] + H(+) = (4S)-4-methyl-3-oxohexanoyl-[ACP] + CO2 + CoA</text>
        <dbReference type="Rhea" id="RHEA:42276"/>
        <dbReference type="Rhea" id="RHEA-COMP:9623"/>
        <dbReference type="Rhea" id="RHEA-COMP:17148"/>
        <dbReference type="ChEBI" id="CHEBI:15378"/>
        <dbReference type="ChEBI" id="CHEBI:16526"/>
        <dbReference type="ChEBI" id="CHEBI:57287"/>
        <dbReference type="ChEBI" id="CHEBI:78449"/>
        <dbReference type="ChEBI" id="CHEBI:88166"/>
        <dbReference type="ChEBI" id="CHEBI:167462"/>
        <dbReference type="EC" id="2.3.1.300"/>
    </reaction>
    <physiologicalReaction direction="left-to-right" evidence="11">
        <dbReference type="Rhea" id="RHEA:42277"/>
    </physiologicalReaction>
</comment>
<dbReference type="AlphaFoldDB" id="A0A0U2L084"/>
<dbReference type="GO" id="GO:0004315">
    <property type="term" value="F:3-oxoacyl-[acyl-carrier-protein] synthase activity"/>
    <property type="evidence" value="ECO:0007669"/>
    <property type="project" value="InterPro"/>
</dbReference>
<dbReference type="OrthoDB" id="9815506at2"/>
<dbReference type="RefSeq" id="WP_062408972.1">
    <property type="nucleotide sequence ID" value="NZ_CP013652.1"/>
</dbReference>
<dbReference type="FunFam" id="3.40.47.10:FF:000004">
    <property type="entry name" value="3-oxoacyl-[acyl-carrier-protein] synthase 3"/>
    <property type="match status" value="1"/>
</dbReference>
<dbReference type="STRING" id="162209.IJ22_24770"/>
<evidence type="ECO:0000256" key="9">
    <source>
        <dbReference type="ARBA" id="ARBA00023315"/>
    </source>
</evidence>
<dbReference type="InterPro" id="IPR013747">
    <property type="entry name" value="ACP_syn_III_C"/>
</dbReference>
<dbReference type="Gene3D" id="3.40.47.10">
    <property type="match status" value="1"/>
</dbReference>
<evidence type="ECO:0000256" key="14">
    <source>
        <dbReference type="HAMAP-Rule" id="MF_01815"/>
    </source>
</evidence>
<evidence type="ECO:0000313" key="17">
    <source>
        <dbReference type="EMBL" id="ALS22850.1"/>
    </source>
</evidence>
<comment type="domain">
    <text evidence="14">The last Arg residue of the ACP-binding site is essential for the weak association between ACP/AcpP and FabH.</text>
</comment>
<evidence type="ECO:0000256" key="1">
    <source>
        <dbReference type="ARBA" id="ARBA00005194"/>
    </source>
</evidence>
<gene>
    <name evidence="14" type="primary">fabH</name>
    <name evidence="17" type="ORF">IJ22_24770</name>
</gene>
<dbReference type="CDD" id="cd00830">
    <property type="entry name" value="KAS_III"/>
    <property type="match status" value="1"/>
</dbReference>
<accession>A0A0U2L084</accession>
<comment type="catalytic activity">
    <reaction evidence="12">
        <text>2-methylpropanoyl-CoA + malonyl-[ACP] + H(+) = 4-methyl-3-oxopentanoyl-[ACP] + CO2 + CoA</text>
        <dbReference type="Rhea" id="RHEA:42268"/>
        <dbReference type="Rhea" id="RHEA-COMP:9623"/>
        <dbReference type="Rhea" id="RHEA-COMP:9940"/>
        <dbReference type="ChEBI" id="CHEBI:15378"/>
        <dbReference type="ChEBI" id="CHEBI:16526"/>
        <dbReference type="ChEBI" id="CHEBI:57287"/>
        <dbReference type="ChEBI" id="CHEBI:57338"/>
        <dbReference type="ChEBI" id="CHEBI:78449"/>
        <dbReference type="ChEBI" id="CHEBI:78820"/>
        <dbReference type="EC" id="2.3.1.300"/>
    </reaction>
    <physiologicalReaction direction="left-to-right" evidence="12">
        <dbReference type="Rhea" id="RHEA:42269"/>
    </physiologicalReaction>
</comment>
<keyword evidence="18" id="KW-1185">Reference proteome</keyword>
<dbReference type="SUPFAM" id="SSF53901">
    <property type="entry name" value="Thiolase-like"/>
    <property type="match status" value="1"/>
</dbReference>
<feature type="domain" description="Beta-ketoacyl-[acyl-carrier-protein] synthase III N-terminal" evidence="16">
    <location>
        <begin position="112"/>
        <end position="174"/>
    </location>
</feature>
<keyword evidence="4 14" id="KW-0808">Transferase</keyword>
<evidence type="ECO:0000256" key="10">
    <source>
        <dbReference type="ARBA" id="ARBA00051096"/>
    </source>
</evidence>
<dbReference type="GO" id="GO:0033818">
    <property type="term" value="F:beta-ketoacyl-acyl-carrier-protein synthase III activity"/>
    <property type="evidence" value="ECO:0007669"/>
    <property type="project" value="UniProtKB-UniRule"/>
</dbReference>
<dbReference type="NCBIfam" id="TIGR00747">
    <property type="entry name" value="fabH"/>
    <property type="match status" value="1"/>
</dbReference>
<proteinExistence type="inferred from homology"/>
<dbReference type="UniPathway" id="UPA00094"/>
<evidence type="ECO:0000256" key="7">
    <source>
        <dbReference type="ARBA" id="ARBA00023160"/>
    </source>
</evidence>
<sequence>MRSNRDHNGVGITGTGFYVPPFVLTNFDLPEALETSDEWIRQRTGIRQRYIADESTNTSELAAIAATKALKQARLSPKEVDLIIVATSTPDNAFPSTAALVQQKLACHAAAFDLSAACSGFVYALSVGSQLIRSGAYKTVLVIGADVFSKILNWNDRNTAVLFGDGAGAVVLQSLPGSFPCYSLLGADGSGSELLKSPVTGPVTMNGREVFKFGVRIFEALLRKVLDDLSLSIDDIALIIPHQANIRMIEKAAESANISLDKVFVNVEKYGNTSAASIPIALAEAIEQNRARSGDIVVLIGFGAGLTWGVQVIQVA</sequence>
<dbReference type="PANTHER" id="PTHR43091">
    <property type="entry name" value="3-OXOACYL-[ACYL-CARRIER-PROTEIN] SYNTHASE"/>
    <property type="match status" value="1"/>
</dbReference>
<evidence type="ECO:0000256" key="8">
    <source>
        <dbReference type="ARBA" id="ARBA00023268"/>
    </source>
</evidence>
<dbReference type="Proteomes" id="UP000061660">
    <property type="component" value="Chromosome"/>
</dbReference>
<feature type="domain" description="Beta-ketoacyl-[acyl-carrier-protein] synthase III C-terminal" evidence="15">
    <location>
        <begin position="227"/>
        <end position="314"/>
    </location>
</feature>
<keyword evidence="9 14" id="KW-0012">Acyltransferase</keyword>
<keyword evidence="7 14" id="KW-0275">Fatty acid biosynthesis</keyword>
<evidence type="ECO:0000259" key="15">
    <source>
        <dbReference type="Pfam" id="PF08541"/>
    </source>
</evidence>
<feature type="active site" evidence="14">
    <location>
        <position position="118"/>
    </location>
</feature>
<dbReference type="EMBL" id="CP013652">
    <property type="protein sequence ID" value="ALS22850.1"/>
    <property type="molecule type" value="Genomic_DNA"/>
</dbReference>
<dbReference type="GO" id="GO:0005737">
    <property type="term" value="C:cytoplasm"/>
    <property type="evidence" value="ECO:0007669"/>
    <property type="project" value="UniProtKB-SubCell"/>
</dbReference>
<feature type="region of interest" description="ACP-binding" evidence="14">
    <location>
        <begin position="243"/>
        <end position="247"/>
    </location>
</feature>
<dbReference type="PATRIC" id="fig|162209.4.peg.2634"/>
<evidence type="ECO:0000256" key="13">
    <source>
        <dbReference type="ARBA" id="ARBA00052985"/>
    </source>
</evidence>
<evidence type="ECO:0000256" key="5">
    <source>
        <dbReference type="ARBA" id="ARBA00022832"/>
    </source>
</evidence>
<keyword evidence="6 14" id="KW-0443">Lipid metabolism</keyword>
<dbReference type="Pfam" id="PF08541">
    <property type="entry name" value="ACP_syn_III_C"/>
    <property type="match status" value="1"/>
</dbReference>
<dbReference type="NCBIfam" id="NF006829">
    <property type="entry name" value="PRK09352.1"/>
    <property type="match status" value="1"/>
</dbReference>
<name>A0A0U2L084_9BACL</name>
<dbReference type="Pfam" id="PF08545">
    <property type="entry name" value="ACP_syn_III"/>
    <property type="match status" value="1"/>
</dbReference>
<comment type="subunit">
    <text evidence="14">Homodimer.</text>
</comment>
<reference evidence="17 18" key="2">
    <citation type="journal article" date="2016" name="Genome Announc.">
        <title>Complete Genome Sequences of Two Interactive Moderate Thermophiles, Paenibacillus napthalenovorans 32O-Y and Paenibacillus sp. 32O-W.</title>
        <authorList>
            <person name="Butler R.R.III."/>
            <person name="Wang J."/>
            <person name="Stark B.C."/>
            <person name="Pombert J.F."/>
        </authorList>
    </citation>
    <scope>NUCLEOTIDE SEQUENCE [LARGE SCALE GENOMIC DNA]</scope>
    <source>
        <strain evidence="17 18">32O-Y</strain>
    </source>
</reference>
<keyword evidence="14" id="KW-0963">Cytoplasm</keyword>
<keyword evidence="8 14" id="KW-0511">Multifunctional enzyme</keyword>
<comment type="catalytic activity">
    <reaction evidence="10">
        <text>malonyl-[ACP] + acetyl-CoA + H(+) = 3-oxobutanoyl-[ACP] + CO2 + CoA</text>
        <dbReference type="Rhea" id="RHEA:12080"/>
        <dbReference type="Rhea" id="RHEA-COMP:9623"/>
        <dbReference type="Rhea" id="RHEA-COMP:9625"/>
        <dbReference type="ChEBI" id="CHEBI:15378"/>
        <dbReference type="ChEBI" id="CHEBI:16526"/>
        <dbReference type="ChEBI" id="CHEBI:57287"/>
        <dbReference type="ChEBI" id="CHEBI:57288"/>
        <dbReference type="ChEBI" id="CHEBI:78449"/>
        <dbReference type="ChEBI" id="CHEBI:78450"/>
        <dbReference type="EC" id="2.3.1.180"/>
    </reaction>
    <physiologicalReaction direction="left-to-right" evidence="10">
        <dbReference type="Rhea" id="RHEA:12081"/>
    </physiologicalReaction>
</comment>
<dbReference type="GO" id="GO:0006633">
    <property type="term" value="P:fatty acid biosynthetic process"/>
    <property type="evidence" value="ECO:0007669"/>
    <property type="project" value="UniProtKB-UniRule"/>
</dbReference>
<evidence type="ECO:0000256" key="6">
    <source>
        <dbReference type="ARBA" id="ARBA00023098"/>
    </source>
</evidence>
<evidence type="ECO:0000313" key="18">
    <source>
        <dbReference type="Proteomes" id="UP000061660"/>
    </source>
</evidence>
<dbReference type="HAMAP" id="MF_01815">
    <property type="entry name" value="FabH"/>
    <property type="match status" value="1"/>
</dbReference>
<evidence type="ECO:0000256" key="2">
    <source>
        <dbReference type="ARBA" id="ARBA00008642"/>
    </source>
</evidence>
<dbReference type="KEGG" id="pnp:IJ22_24770"/>
<evidence type="ECO:0000256" key="12">
    <source>
        <dbReference type="ARBA" id="ARBA00052467"/>
    </source>
</evidence>
<dbReference type="InterPro" id="IPR016039">
    <property type="entry name" value="Thiolase-like"/>
</dbReference>
<evidence type="ECO:0000256" key="11">
    <source>
        <dbReference type="ARBA" id="ARBA00052407"/>
    </source>
</evidence>
<comment type="subcellular location">
    <subcellularLocation>
        <location evidence="14">Cytoplasm</location>
    </subcellularLocation>
</comment>
<keyword evidence="5 14" id="KW-0276">Fatty acid metabolism</keyword>
<feature type="active site" evidence="14">
    <location>
        <position position="242"/>
    </location>
</feature>
<dbReference type="PANTHER" id="PTHR43091:SF1">
    <property type="entry name" value="BETA-KETOACYL-[ACYL-CARRIER-PROTEIN] SYNTHASE III, CHLOROPLASTIC"/>
    <property type="match status" value="1"/>
</dbReference>
<organism evidence="17 18">
    <name type="scientific">Paenibacillus naphthalenovorans</name>
    <dbReference type="NCBI Taxonomy" id="162209"/>
    <lineage>
        <taxon>Bacteria</taxon>
        <taxon>Bacillati</taxon>
        <taxon>Bacillota</taxon>
        <taxon>Bacilli</taxon>
        <taxon>Bacillales</taxon>
        <taxon>Paenibacillaceae</taxon>
        <taxon>Paenibacillus</taxon>
    </lineage>
</organism>
<evidence type="ECO:0000256" key="4">
    <source>
        <dbReference type="ARBA" id="ARBA00022679"/>
    </source>
</evidence>
<reference evidence="18" key="1">
    <citation type="submission" date="2015-12" db="EMBL/GenBank/DDBJ databases">
        <title>Complete genome sequences of two moderately thermophilic Paenibacillus species.</title>
        <authorList>
            <person name="Butler R.III."/>
            <person name="Wang J."/>
            <person name="Stark B.C."/>
            <person name="Pombert J.-F."/>
        </authorList>
    </citation>
    <scope>NUCLEOTIDE SEQUENCE [LARGE SCALE GENOMIC DNA]</scope>
    <source>
        <strain evidence="18">32O-Y</strain>
    </source>
</reference>
<comment type="similarity">
    <text evidence="2 14">Belongs to the thiolase-like superfamily. FabH family.</text>
</comment>
<comment type="function">
    <text evidence="14">Catalyzes the condensation reaction of fatty acid synthesis by the addition to an acyl acceptor of two carbons from malonyl-ACP. Catalyzes the first condensation reaction which initiates fatty acid synthesis and may therefore play a role in governing the total rate of fatty acid production. Possesses both acetoacetyl-ACP synthase and acetyl transacylase activities. Its substrate specificity determines the biosynthesis of branched-chain and/or straight-chain of fatty acids.</text>
</comment>
<dbReference type="EC" id="2.3.1.180" evidence="14"/>
<keyword evidence="3 14" id="KW-0444">Lipid biosynthesis</keyword>
<evidence type="ECO:0000256" key="3">
    <source>
        <dbReference type="ARBA" id="ARBA00022516"/>
    </source>
</evidence>
<dbReference type="InterPro" id="IPR004655">
    <property type="entry name" value="FabH"/>
</dbReference>
<comment type="pathway">
    <text evidence="1 14">Lipid metabolism; fatty acid biosynthesis.</text>
</comment>
<feature type="active site" evidence="14">
    <location>
        <position position="272"/>
    </location>
</feature>
<evidence type="ECO:0000259" key="16">
    <source>
        <dbReference type="Pfam" id="PF08545"/>
    </source>
</evidence>
<protein>
    <recommendedName>
        <fullName evidence="14">Beta-ketoacyl-[acyl-carrier-protein] synthase III</fullName>
        <shortName evidence="14">Beta-ketoacyl-ACP synthase III</shortName>
        <shortName evidence="14">KAS III</shortName>
        <ecNumber evidence="14">2.3.1.180</ecNumber>
    </recommendedName>
    <alternativeName>
        <fullName evidence="14">3-oxoacyl-[acyl-carrier-protein] synthase 3</fullName>
    </alternativeName>
    <alternativeName>
        <fullName evidence="14">3-oxoacyl-[acyl-carrier-protein] synthase III</fullName>
    </alternativeName>
</protein>